<dbReference type="GO" id="GO:0016747">
    <property type="term" value="F:acyltransferase activity, transferring groups other than amino-acyl groups"/>
    <property type="evidence" value="ECO:0007669"/>
    <property type="project" value="TreeGrafter"/>
</dbReference>
<reference evidence="1" key="2">
    <citation type="journal article" date="2021" name="PeerJ">
        <title>Extensive microbial diversity within the chicken gut microbiome revealed by metagenomics and culture.</title>
        <authorList>
            <person name="Gilroy R."/>
            <person name="Ravi A."/>
            <person name="Getino M."/>
            <person name="Pursley I."/>
            <person name="Horton D.L."/>
            <person name="Alikhan N.F."/>
            <person name="Baker D."/>
            <person name="Gharbi K."/>
            <person name="Hall N."/>
            <person name="Watson M."/>
            <person name="Adriaenssens E.M."/>
            <person name="Foster-Nyarko E."/>
            <person name="Jarju S."/>
            <person name="Secka A."/>
            <person name="Antonio M."/>
            <person name="Oren A."/>
            <person name="Chaudhuri R.R."/>
            <person name="La Ragione R."/>
            <person name="Hildebrand F."/>
            <person name="Pallen M.J."/>
        </authorList>
    </citation>
    <scope>NUCLEOTIDE SEQUENCE</scope>
    <source>
        <strain evidence="1">ChiHile30-977</strain>
    </source>
</reference>
<dbReference type="InterPro" id="IPR029058">
    <property type="entry name" value="AB_hydrolase_fold"/>
</dbReference>
<dbReference type="PANTHER" id="PTHR48098:SF1">
    <property type="entry name" value="DIACYLGLYCEROL ACYLTRANSFERASE_MYCOLYLTRANSFERASE AG85A"/>
    <property type="match status" value="1"/>
</dbReference>
<name>A0A9D0YY96_9FIRM</name>
<proteinExistence type="predicted"/>
<comment type="caution">
    <text evidence="1">The sequence shown here is derived from an EMBL/GenBank/DDBJ whole genome shotgun (WGS) entry which is preliminary data.</text>
</comment>
<sequence length="246" mass="27325">MASITCSFRSEVLERTVPLRALVPLEDAPRTPMPALYLLHGLHGSEQDWFQFTRVALWARARGLAVFCPAGENGFYVNQAASGMDFLRYVGEELPAFARRLFPLSARREDTFIAGLSMGGYGALNAAFTYPETFGKAAALSAGLRPWKRMDNPQGPRVRRPDYARALFGEDTENSDTLTLARRCGGRAPALWLSCGAQDALLGENQALAEGLRQAGIPAHFEQPPGDHTWDFWDREIQRVIDWLLP</sequence>
<dbReference type="InterPro" id="IPR000801">
    <property type="entry name" value="Esterase-like"/>
</dbReference>
<dbReference type="EMBL" id="DVFI01000151">
    <property type="protein sequence ID" value="HIQ64090.1"/>
    <property type="molecule type" value="Genomic_DNA"/>
</dbReference>
<organism evidence="1 2">
    <name type="scientific">Candidatus Avichristensenella intestinipullorum</name>
    <dbReference type="NCBI Taxonomy" id="2840693"/>
    <lineage>
        <taxon>Bacteria</taxon>
        <taxon>Bacillati</taxon>
        <taxon>Bacillota</taxon>
        <taxon>Clostridia</taxon>
        <taxon>Candidatus Avichristensenella</taxon>
    </lineage>
</organism>
<dbReference type="SUPFAM" id="SSF53474">
    <property type="entry name" value="alpha/beta-Hydrolases"/>
    <property type="match status" value="1"/>
</dbReference>
<protein>
    <recommendedName>
        <fullName evidence="3">Esterase</fullName>
    </recommendedName>
</protein>
<gene>
    <name evidence="1" type="ORF">IAA66_11010</name>
</gene>
<dbReference type="AlphaFoldDB" id="A0A9D0YY96"/>
<dbReference type="Pfam" id="PF00756">
    <property type="entry name" value="Esterase"/>
    <property type="match status" value="1"/>
</dbReference>
<evidence type="ECO:0000313" key="2">
    <source>
        <dbReference type="Proteomes" id="UP000886819"/>
    </source>
</evidence>
<dbReference type="Gene3D" id="3.40.50.1820">
    <property type="entry name" value="alpha/beta hydrolase"/>
    <property type="match status" value="1"/>
</dbReference>
<evidence type="ECO:0000313" key="1">
    <source>
        <dbReference type="EMBL" id="HIQ64090.1"/>
    </source>
</evidence>
<dbReference type="Proteomes" id="UP000886819">
    <property type="component" value="Unassembled WGS sequence"/>
</dbReference>
<reference evidence="1" key="1">
    <citation type="submission" date="2020-10" db="EMBL/GenBank/DDBJ databases">
        <authorList>
            <person name="Gilroy R."/>
        </authorList>
    </citation>
    <scope>NUCLEOTIDE SEQUENCE</scope>
    <source>
        <strain evidence="1">ChiHile30-977</strain>
    </source>
</reference>
<dbReference type="PANTHER" id="PTHR48098">
    <property type="entry name" value="ENTEROCHELIN ESTERASE-RELATED"/>
    <property type="match status" value="1"/>
</dbReference>
<accession>A0A9D0YY96</accession>
<dbReference type="InterPro" id="IPR050583">
    <property type="entry name" value="Mycobacterial_A85_antigen"/>
</dbReference>
<evidence type="ECO:0008006" key="3">
    <source>
        <dbReference type="Google" id="ProtNLM"/>
    </source>
</evidence>